<evidence type="ECO:0000313" key="3">
    <source>
        <dbReference type="Proteomes" id="UP000581688"/>
    </source>
</evidence>
<dbReference type="InterPro" id="IPR039564">
    <property type="entry name" value="Peptidase_C39-like"/>
</dbReference>
<dbReference type="Gene3D" id="3.90.70.10">
    <property type="entry name" value="Cysteine proteinases"/>
    <property type="match status" value="1"/>
</dbReference>
<reference evidence="2 3" key="1">
    <citation type="submission" date="2020-08" db="EMBL/GenBank/DDBJ databases">
        <title>Genomic Encyclopedia of Type Strains, Phase IV (KMG-IV): sequencing the most valuable type-strain genomes for metagenomic binning, comparative biology and taxonomic classification.</title>
        <authorList>
            <person name="Goeker M."/>
        </authorList>
    </citation>
    <scope>NUCLEOTIDE SEQUENCE [LARGE SCALE GENOMIC DNA]</scope>
    <source>
        <strain evidence="2 3">DSM 19612</strain>
    </source>
</reference>
<dbReference type="CDD" id="cd02549">
    <property type="entry name" value="Peptidase_C39A"/>
    <property type="match status" value="1"/>
</dbReference>
<dbReference type="PIRSF" id="PIRSF032442">
    <property type="entry name" value="UCP032442"/>
    <property type="match status" value="1"/>
</dbReference>
<dbReference type="PANTHER" id="PTHR37806:SF1">
    <property type="entry name" value="PEPTIDASE C39-LIKE DOMAIN-CONTAINING PROTEIN"/>
    <property type="match status" value="1"/>
</dbReference>
<dbReference type="EMBL" id="JACHGH010000015">
    <property type="protein sequence ID" value="MBB6455105.1"/>
    <property type="molecule type" value="Genomic_DNA"/>
</dbReference>
<dbReference type="PANTHER" id="PTHR37806">
    <property type="entry name" value="LMO0724 PROTEIN"/>
    <property type="match status" value="1"/>
</dbReference>
<dbReference type="AlphaFoldDB" id="A0A841Q9Q6"/>
<dbReference type="InterPro" id="IPR016997">
    <property type="entry name" value="UCP032442"/>
</dbReference>
<protein>
    <submittedName>
        <fullName evidence="2">Uncharacterized protein YvpB</fullName>
    </submittedName>
</protein>
<dbReference type="InterPro" id="IPR039563">
    <property type="entry name" value="Peptidase_C39_single_dom"/>
</dbReference>
<keyword evidence="3" id="KW-1185">Reference proteome</keyword>
<gene>
    <name evidence="2" type="ORF">HNQ94_003600</name>
</gene>
<dbReference type="SUPFAM" id="SSF54001">
    <property type="entry name" value="Cysteine proteinases"/>
    <property type="match status" value="1"/>
</dbReference>
<dbReference type="RefSeq" id="WP_246200066.1">
    <property type="nucleotide sequence ID" value="NZ_CADDWK010000016.1"/>
</dbReference>
<dbReference type="Proteomes" id="UP000581688">
    <property type="component" value="Unassembled WGS sequence"/>
</dbReference>
<organism evidence="2 3">
    <name type="scientific">Salirhabdus euzebyi</name>
    <dbReference type="NCBI Taxonomy" id="394506"/>
    <lineage>
        <taxon>Bacteria</taxon>
        <taxon>Bacillati</taxon>
        <taxon>Bacillota</taxon>
        <taxon>Bacilli</taxon>
        <taxon>Bacillales</taxon>
        <taxon>Bacillaceae</taxon>
        <taxon>Salirhabdus</taxon>
    </lineage>
</organism>
<evidence type="ECO:0000313" key="2">
    <source>
        <dbReference type="EMBL" id="MBB6455105.1"/>
    </source>
</evidence>
<name>A0A841Q9Q6_9BACI</name>
<accession>A0A841Q9Q6</accession>
<proteinExistence type="predicted"/>
<sequence>MRNRRRRRKLNRKGRMLVFLLIILFFMFNQDKVTSFIREESIILNVPLISQLPELPRGCEVTSLAMMLQYKGIDVNKMELANEIDKVPFLEDGLSGNPNDGFVGSMTTIDQPGLGVYNEPIYELAEKYLPGKIKNLSGKSFDAIYKALNDKQPVWVINNTWFTTVPNEYWETWETATGKIDITYKEHSVVITGYDEEFIYINDPLTHEKNRQIDKQKFIAGWEQMGSHAITFN</sequence>
<dbReference type="InterPro" id="IPR038765">
    <property type="entry name" value="Papain-like_cys_pep_sf"/>
</dbReference>
<feature type="domain" description="Peptidase C39-like" evidence="1">
    <location>
        <begin position="44"/>
        <end position="204"/>
    </location>
</feature>
<evidence type="ECO:0000259" key="1">
    <source>
        <dbReference type="Pfam" id="PF13529"/>
    </source>
</evidence>
<comment type="caution">
    <text evidence="2">The sequence shown here is derived from an EMBL/GenBank/DDBJ whole genome shotgun (WGS) entry which is preliminary data.</text>
</comment>
<dbReference type="Pfam" id="PF13529">
    <property type="entry name" value="Peptidase_C39_2"/>
    <property type="match status" value="1"/>
</dbReference>